<dbReference type="EMBL" id="VLLG01000003">
    <property type="protein sequence ID" value="TWI87769.1"/>
    <property type="molecule type" value="Genomic_DNA"/>
</dbReference>
<accession>A0A562T258</accession>
<evidence type="ECO:0000313" key="1">
    <source>
        <dbReference type="EMBL" id="TWI87769.1"/>
    </source>
</evidence>
<keyword evidence="2" id="KW-1185">Reference proteome</keyword>
<dbReference type="Proteomes" id="UP000316778">
    <property type="component" value="Unassembled WGS sequence"/>
</dbReference>
<reference evidence="1 2" key="1">
    <citation type="journal article" date="2013" name="Stand. Genomic Sci.">
        <title>Genomic Encyclopedia of Type Strains, Phase I: The one thousand microbial genomes (KMG-I) project.</title>
        <authorList>
            <person name="Kyrpides N.C."/>
            <person name="Woyke T."/>
            <person name="Eisen J.A."/>
            <person name="Garrity G."/>
            <person name="Lilburn T.G."/>
            <person name="Beck B.J."/>
            <person name="Whitman W.B."/>
            <person name="Hugenholtz P."/>
            <person name="Klenk H.P."/>
        </authorList>
    </citation>
    <scope>NUCLEOTIDE SEQUENCE [LARGE SCALE GENOMIC DNA]</scope>
    <source>
        <strain evidence="1 2">DSM 13484</strain>
    </source>
</reference>
<evidence type="ECO:0000313" key="2">
    <source>
        <dbReference type="Proteomes" id="UP000316778"/>
    </source>
</evidence>
<gene>
    <name evidence="1" type="ORF">LX66_1840</name>
</gene>
<dbReference type="AlphaFoldDB" id="A0A562T258"/>
<sequence>MKNVQFKTGLLVSFFSLVISLCSAMTGGRYLQGRYKQSDQGSACFPYTTLPGVCTPAFTGVICTTTFGSATRQWYQDACMTPYYMEVE</sequence>
<comment type="caution">
    <text evidence="1">The sequence shown here is derived from an EMBL/GenBank/DDBJ whole genome shotgun (WGS) entry which is preliminary data.</text>
</comment>
<proteinExistence type="predicted"/>
<organism evidence="1 2">
    <name type="scientific">Chitinophaga japonensis</name>
    <name type="common">Flexibacter japonensis</name>
    <dbReference type="NCBI Taxonomy" id="104662"/>
    <lineage>
        <taxon>Bacteria</taxon>
        <taxon>Pseudomonadati</taxon>
        <taxon>Bacteroidota</taxon>
        <taxon>Chitinophagia</taxon>
        <taxon>Chitinophagales</taxon>
        <taxon>Chitinophagaceae</taxon>
        <taxon>Chitinophaga</taxon>
    </lineage>
</organism>
<protein>
    <submittedName>
        <fullName evidence="1">Uncharacterized protein</fullName>
    </submittedName>
</protein>
<name>A0A562T258_CHIJA</name>